<comment type="similarity">
    <text evidence="2">Belongs to the PC-esterase family. CASD1 subfamily.</text>
</comment>
<evidence type="ECO:0000256" key="8">
    <source>
        <dbReference type="SAM" id="Phobius"/>
    </source>
</evidence>
<keyword evidence="11" id="KW-1185">Reference proteome</keyword>
<dbReference type="EMBL" id="NCSJ02000086">
    <property type="protein sequence ID" value="RFU31024.1"/>
    <property type="molecule type" value="Genomic_DNA"/>
</dbReference>
<keyword evidence="3" id="KW-0808">Transferase</keyword>
<comment type="caution">
    <text evidence="10">The sequence shown here is derived from an EMBL/GenBank/DDBJ whole genome shotgun (WGS) entry which is preliminary data.</text>
</comment>
<evidence type="ECO:0000256" key="6">
    <source>
        <dbReference type="ARBA" id="ARBA00023136"/>
    </source>
</evidence>
<accession>A0A3E2HC94</accession>
<dbReference type="PANTHER" id="PTHR13533:SF1">
    <property type="entry name" value="N-ACETYLNEURAMINATE 9-O-ACETYLTRANSFERASE"/>
    <property type="match status" value="1"/>
</dbReference>
<feature type="transmembrane region" description="Helical" evidence="8">
    <location>
        <begin position="535"/>
        <end position="554"/>
    </location>
</feature>
<evidence type="ECO:0000256" key="1">
    <source>
        <dbReference type="ARBA" id="ARBA00004141"/>
    </source>
</evidence>
<dbReference type="AlphaFoldDB" id="A0A3E2HC94"/>
<comment type="subcellular location">
    <subcellularLocation>
        <location evidence="1">Membrane</location>
        <topology evidence="1">Multi-pass membrane protein</topology>
    </subcellularLocation>
</comment>
<name>A0A3E2HC94_SCYLI</name>
<dbReference type="GO" id="GO:0016740">
    <property type="term" value="F:transferase activity"/>
    <property type="evidence" value="ECO:0007669"/>
    <property type="project" value="UniProtKB-KW"/>
</dbReference>
<evidence type="ECO:0000313" key="11">
    <source>
        <dbReference type="Proteomes" id="UP000258309"/>
    </source>
</evidence>
<feature type="transmembrane region" description="Helical" evidence="8">
    <location>
        <begin position="566"/>
        <end position="585"/>
    </location>
</feature>
<keyword evidence="7" id="KW-0325">Glycoprotein</keyword>
<feature type="non-terminal residue" evidence="10">
    <location>
        <position position="738"/>
    </location>
</feature>
<evidence type="ECO:0000313" key="10">
    <source>
        <dbReference type="EMBL" id="RFU31024.1"/>
    </source>
</evidence>
<feature type="transmembrane region" description="Helical" evidence="8">
    <location>
        <begin position="456"/>
        <end position="478"/>
    </location>
</feature>
<keyword evidence="6 8" id="KW-0472">Membrane</keyword>
<dbReference type="Proteomes" id="UP000258309">
    <property type="component" value="Unassembled WGS sequence"/>
</dbReference>
<feature type="domain" description="Cas1p 10 TM acyl transferase" evidence="9">
    <location>
        <begin position="247"/>
        <end position="476"/>
    </location>
</feature>
<feature type="transmembrane region" description="Helical" evidence="8">
    <location>
        <begin position="401"/>
        <end position="422"/>
    </location>
</feature>
<proteinExistence type="inferred from homology"/>
<keyword evidence="5 8" id="KW-1133">Transmembrane helix</keyword>
<feature type="domain" description="Cas1p 10 TM acyl transferase" evidence="9">
    <location>
        <begin position="482"/>
        <end position="664"/>
    </location>
</feature>
<dbReference type="Pfam" id="PF07779">
    <property type="entry name" value="Cas1_AcylT"/>
    <property type="match status" value="2"/>
</dbReference>
<dbReference type="GO" id="GO:0005975">
    <property type="term" value="P:carbohydrate metabolic process"/>
    <property type="evidence" value="ECO:0007669"/>
    <property type="project" value="UniProtKB-ARBA"/>
</dbReference>
<dbReference type="InterPro" id="IPR012419">
    <property type="entry name" value="Cas1_AcylTrans_dom"/>
</dbReference>
<feature type="transmembrane region" description="Helical" evidence="8">
    <location>
        <begin position="298"/>
        <end position="318"/>
    </location>
</feature>
<evidence type="ECO:0000256" key="4">
    <source>
        <dbReference type="ARBA" id="ARBA00022692"/>
    </source>
</evidence>
<dbReference type="GO" id="GO:0016020">
    <property type="term" value="C:membrane"/>
    <property type="evidence" value="ECO:0007669"/>
    <property type="project" value="UniProtKB-SubCell"/>
</dbReference>
<evidence type="ECO:0000256" key="3">
    <source>
        <dbReference type="ARBA" id="ARBA00022679"/>
    </source>
</evidence>
<dbReference type="GO" id="GO:0005794">
    <property type="term" value="C:Golgi apparatus"/>
    <property type="evidence" value="ECO:0007669"/>
    <property type="project" value="UniProtKB-ARBA"/>
</dbReference>
<feature type="transmembrane region" description="Helical" evidence="8">
    <location>
        <begin position="330"/>
        <end position="349"/>
    </location>
</feature>
<organism evidence="10 11">
    <name type="scientific">Scytalidium lignicola</name>
    <name type="common">Hyphomycete</name>
    <dbReference type="NCBI Taxonomy" id="5539"/>
    <lineage>
        <taxon>Eukaryota</taxon>
        <taxon>Fungi</taxon>
        <taxon>Dikarya</taxon>
        <taxon>Ascomycota</taxon>
        <taxon>Pezizomycotina</taxon>
        <taxon>Leotiomycetes</taxon>
        <taxon>Leotiomycetes incertae sedis</taxon>
        <taxon>Scytalidium</taxon>
    </lineage>
</organism>
<dbReference type="PANTHER" id="PTHR13533">
    <property type="entry name" value="N-ACETYLNEURAMINATE 9-O-ACETYLTRANSFERASE"/>
    <property type="match status" value="1"/>
</dbReference>
<feature type="non-terminal residue" evidence="10">
    <location>
        <position position="1"/>
    </location>
</feature>
<evidence type="ECO:0000256" key="2">
    <source>
        <dbReference type="ARBA" id="ARBA00010666"/>
    </source>
</evidence>
<feature type="transmembrane region" description="Helical" evidence="8">
    <location>
        <begin position="258"/>
        <end position="278"/>
    </location>
</feature>
<reference evidence="10 11" key="1">
    <citation type="submission" date="2018-05" db="EMBL/GenBank/DDBJ databases">
        <title>Draft genome sequence of Scytalidium lignicola DSM 105466, a ubiquitous saprotrophic fungus.</title>
        <authorList>
            <person name="Buettner E."/>
            <person name="Gebauer A.M."/>
            <person name="Hofrichter M."/>
            <person name="Liers C."/>
            <person name="Kellner H."/>
        </authorList>
    </citation>
    <scope>NUCLEOTIDE SEQUENCE [LARGE SCALE GENOMIC DNA]</scope>
    <source>
        <strain evidence="10 11">DSM 105466</strain>
    </source>
</reference>
<evidence type="ECO:0000256" key="5">
    <source>
        <dbReference type="ARBA" id="ARBA00022989"/>
    </source>
</evidence>
<dbReference type="OrthoDB" id="1932925at2759"/>
<dbReference type="OMA" id="WSAREWA"/>
<feature type="transmembrane region" description="Helical" evidence="8">
    <location>
        <begin position="484"/>
        <end position="503"/>
    </location>
</feature>
<sequence>MFVGDSTTRQVFWAVAKKLDQKRAEEEFLVMLDLELDGWQRNLQFVSDNVTLRFIWDPWLNSTGLDHELEKFRPDLPTSDSTGEEAEKSAGLILLGAPGIWNARHGGKNYMKDFKDAIDHVIPYMDHPHAPEKGLLSTPGRFTSRLSSPNLLLLAPVQVPIYDALSPSREATITPEKIDLMNDYLQQTSAHSEADVVWSYSLMTWAGRAAYEESGLHIIDEVARQKADVLLNLRCNVAAVARGSSFDRTCCTNYQPVVGTQSLLILAGLIAFPGLVFLRRKYGVPVDRLLPASKNMSALVTIGLVLCYCFYADRSQVFEKAQTYFQEKEFWSGCIIIAIVGMASIRKILTSIPNNAKPLSDFQDQAFLSRNQTDEWKGWMQLLILVYNYTGGETKLWIYEIVRLFVASYLFMTGFAHTLYFLRKEDYSFGRVATVLIRRNFLCLLLAYMMRNDYTFYYFALATSIWFLIIYMTLRIGINIPAFRAQFSLDMYIAFIGMMLGIFSHRVTHLKSGSINPVALLDRLLYFITIRNSRLFNATLTILALILLPGYWAVTRRSPDKDDYNWWQPYITFIPILSFVVLRNSNRLFRSYYSKTFAWFGRISLEMYVLQNHIWLAGDGRGLLRLGIWGPWVETAVLTPIFLWICWRIAGATQLLTGWIVYGDGQAPSGAQTEAKSPSLQGWIGEEFGSSSSSWRPSRDRGRKGLLSGILTKVGSSLGRRLMLMVVVLWVLNVTYGL</sequence>
<keyword evidence="4 8" id="KW-0812">Transmembrane</keyword>
<evidence type="ECO:0000256" key="7">
    <source>
        <dbReference type="ARBA" id="ARBA00023180"/>
    </source>
</evidence>
<evidence type="ECO:0000259" key="9">
    <source>
        <dbReference type="Pfam" id="PF07779"/>
    </source>
</evidence>
<gene>
    <name evidence="10" type="ORF">B7463_g5315</name>
</gene>
<protein>
    <recommendedName>
        <fullName evidence="9">Cas1p 10 TM acyl transferase domain-containing protein</fullName>
    </recommendedName>
</protein>